<dbReference type="InterPro" id="IPR017961">
    <property type="entry name" value="DNA_pol_Y-fam_little_finger"/>
</dbReference>
<dbReference type="HAMAP" id="MF_01113">
    <property type="entry name" value="DNApol_IV"/>
    <property type="match status" value="1"/>
</dbReference>
<comment type="catalytic activity">
    <reaction evidence="4">
        <text>DNA(n) + a 2'-deoxyribonucleoside 5'-triphosphate = DNA(n+1) + diphosphate</text>
        <dbReference type="Rhea" id="RHEA:22508"/>
        <dbReference type="Rhea" id="RHEA-COMP:17339"/>
        <dbReference type="Rhea" id="RHEA-COMP:17340"/>
        <dbReference type="ChEBI" id="CHEBI:33019"/>
        <dbReference type="ChEBI" id="CHEBI:61560"/>
        <dbReference type="ChEBI" id="CHEBI:173112"/>
        <dbReference type="EC" id="2.7.7.7"/>
    </reaction>
</comment>
<evidence type="ECO:0000259" key="5">
    <source>
        <dbReference type="PROSITE" id="PS50173"/>
    </source>
</evidence>
<dbReference type="Gene3D" id="3.40.1170.60">
    <property type="match status" value="1"/>
</dbReference>
<keyword evidence="4" id="KW-0238">DNA-binding</keyword>
<dbReference type="NCBIfam" id="NF010731">
    <property type="entry name" value="PRK14133.1"/>
    <property type="match status" value="1"/>
</dbReference>
<feature type="binding site" evidence="4">
    <location>
        <position position="33"/>
    </location>
    <ligand>
        <name>Mg(2+)</name>
        <dbReference type="ChEBI" id="CHEBI:18420"/>
    </ligand>
</feature>
<comment type="function">
    <text evidence="4">Poorly processive, error-prone DNA polymerase involved in untargeted mutagenesis. Copies undamaged DNA at stalled replication forks, which arise in vivo from mismatched or misaligned primer ends. These misaligned primers can be extended by PolIV. Exhibits no 3'-5' exonuclease (proofreading) activity. May be involved in translesional synthesis, in conjunction with the beta clamp from PolIII.</text>
</comment>
<comment type="subcellular location">
    <subcellularLocation>
        <location evidence="4">Cytoplasm</location>
    </subcellularLocation>
</comment>
<dbReference type="Gene3D" id="3.30.70.270">
    <property type="match status" value="1"/>
</dbReference>
<comment type="similarity">
    <text evidence="1 4">Belongs to the DNA polymerase type-Y family.</text>
</comment>
<dbReference type="GO" id="GO:0003887">
    <property type="term" value="F:DNA-directed DNA polymerase activity"/>
    <property type="evidence" value="ECO:0007669"/>
    <property type="project" value="UniProtKB-EC"/>
</dbReference>
<feature type="binding site" evidence="4">
    <location>
        <position position="127"/>
    </location>
    <ligand>
        <name>Mg(2+)</name>
        <dbReference type="ChEBI" id="CHEBI:18420"/>
    </ligand>
</feature>
<dbReference type="InterPro" id="IPR043128">
    <property type="entry name" value="Rev_trsase/Diguanyl_cyclase"/>
</dbReference>
<dbReference type="Pfam" id="PF00817">
    <property type="entry name" value="IMS"/>
    <property type="match status" value="1"/>
</dbReference>
<dbReference type="NCBIfam" id="NF002677">
    <property type="entry name" value="PRK02406.1"/>
    <property type="match status" value="1"/>
</dbReference>
<reference evidence="6 7" key="1">
    <citation type="journal article" date="2013" name="Int. J. Syst. Evol. Microbiol.">
        <title>Marinoscillum luteum sp. nov., isolated from marine sediment.</title>
        <authorList>
            <person name="Cha I.T."/>
            <person name="Park S.J."/>
            <person name="Kim S.J."/>
            <person name="Kim J.G."/>
            <person name="Jung M.Y."/>
            <person name="Shin K.S."/>
            <person name="Kwon K.K."/>
            <person name="Yang S.H."/>
            <person name="Seo Y.S."/>
            <person name="Rhee S.K."/>
        </authorList>
    </citation>
    <scope>NUCLEOTIDE SEQUENCE [LARGE SCALE GENOMIC DNA]</scope>
    <source>
        <strain evidence="6 7">KCTC 23939</strain>
    </source>
</reference>
<comment type="caution">
    <text evidence="6">The sequence shown here is derived from an EMBL/GenBank/DDBJ whole genome shotgun (WGS) entry which is preliminary data.</text>
</comment>
<keyword evidence="3 4" id="KW-0239">DNA-directed DNA polymerase</keyword>
<dbReference type="PANTHER" id="PTHR11076:SF33">
    <property type="entry name" value="DNA POLYMERASE KAPPA"/>
    <property type="match status" value="1"/>
</dbReference>
<organism evidence="6 7">
    <name type="scientific">Marinoscillum luteum</name>
    <dbReference type="NCBI Taxonomy" id="861051"/>
    <lineage>
        <taxon>Bacteria</taxon>
        <taxon>Pseudomonadati</taxon>
        <taxon>Bacteroidota</taxon>
        <taxon>Cytophagia</taxon>
        <taxon>Cytophagales</taxon>
        <taxon>Reichenbachiellaceae</taxon>
        <taxon>Marinoscillum</taxon>
    </lineage>
</organism>
<dbReference type="InterPro" id="IPR036775">
    <property type="entry name" value="DNA_pol_Y-fam_lit_finger_sf"/>
</dbReference>
<dbReference type="PROSITE" id="PS50173">
    <property type="entry name" value="UMUC"/>
    <property type="match status" value="1"/>
</dbReference>
<evidence type="ECO:0000313" key="7">
    <source>
        <dbReference type="Proteomes" id="UP001610063"/>
    </source>
</evidence>
<accession>A0ABW7NDQ2</accession>
<proteinExistence type="inferred from homology"/>
<dbReference type="Proteomes" id="UP001610063">
    <property type="component" value="Unassembled WGS sequence"/>
</dbReference>
<keyword evidence="4" id="KW-0460">Magnesium</keyword>
<dbReference type="InterPro" id="IPR001126">
    <property type="entry name" value="UmuC"/>
</dbReference>
<dbReference type="EC" id="2.7.7.7" evidence="4"/>
<gene>
    <name evidence="4 6" type="primary">dinB</name>
    <name evidence="6" type="ORF">ACHKAR_18330</name>
</gene>
<dbReference type="Gene3D" id="1.10.150.20">
    <property type="entry name" value="5' to 3' exonuclease, C-terminal subdomain"/>
    <property type="match status" value="1"/>
</dbReference>
<feature type="domain" description="UmuC" evidence="5">
    <location>
        <begin position="29"/>
        <end position="209"/>
    </location>
</feature>
<feature type="active site" evidence="4">
    <location>
        <position position="128"/>
    </location>
</feature>
<evidence type="ECO:0000256" key="2">
    <source>
        <dbReference type="ARBA" id="ARBA00022457"/>
    </source>
</evidence>
<dbReference type="InterPro" id="IPR022880">
    <property type="entry name" value="DNApol_IV"/>
</dbReference>
<protein>
    <recommendedName>
        <fullName evidence="4">DNA polymerase IV</fullName>
        <shortName evidence="4">Pol IV</shortName>
        <ecNumber evidence="4">2.7.7.7</ecNumber>
    </recommendedName>
</protein>
<dbReference type="Pfam" id="PF11799">
    <property type="entry name" value="IMS_C"/>
    <property type="match status" value="1"/>
</dbReference>
<evidence type="ECO:0000256" key="1">
    <source>
        <dbReference type="ARBA" id="ARBA00010945"/>
    </source>
</evidence>
<keyword evidence="4" id="KW-0227">DNA damage</keyword>
<keyword evidence="7" id="KW-1185">Reference proteome</keyword>
<dbReference type="Gene3D" id="3.30.1490.100">
    <property type="entry name" value="DNA polymerase, Y-family, little finger domain"/>
    <property type="match status" value="1"/>
</dbReference>
<keyword evidence="4 6" id="KW-0808">Transferase</keyword>
<dbReference type="EMBL" id="JBIPKE010000020">
    <property type="protein sequence ID" value="MFH6985416.1"/>
    <property type="molecule type" value="Genomic_DNA"/>
</dbReference>
<dbReference type="CDD" id="cd03586">
    <property type="entry name" value="PolY_Pol_IV_kappa"/>
    <property type="match status" value="1"/>
</dbReference>
<dbReference type="RefSeq" id="WP_395418875.1">
    <property type="nucleotide sequence ID" value="NZ_JBIPKE010000020.1"/>
</dbReference>
<dbReference type="PANTHER" id="PTHR11076">
    <property type="entry name" value="DNA REPAIR POLYMERASE UMUC / TRANSFERASE FAMILY MEMBER"/>
    <property type="match status" value="1"/>
</dbReference>
<feature type="site" description="Substrate discrimination" evidence="4">
    <location>
        <position position="38"/>
    </location>
</feature>
<evidence type="ECO:0000256" key="4">
    <source>
        <dbReference type="HAMAP-Rule" id="MF_01113"/>
    </source>
</evidence>
<keyword evidence="2 4" id="KW-0515">Mutator protein</keyword>
<keyword evidence="4" id="KW-0235">DNA replication</keyword>
<evidence type="ECO:0000256" key="3">
    <source>
        <dbReference type="ARBA" id="ARBA00022932"/>
    </source>
</evidence>
<evidence type="ECO:0000313" key="6">
    <source>
        <dbReference type="EMBL" id="MFH6985416.1"/>
    </source>
</evidence>
<dbReference type="InterPro" id="IPR050116">
    <property type="entry name" value="DNA_polymerase-Y"/>
</dbReference>
<name>A0ABW7NDQ2_9BACT</name>
<keyword evidence="4" id="KW-0963">Cytoplasm</keyword>
<keyword evidence="4" id="KW-0479">Metal-binding</keyword>
<comment type="subunit">
    <text evidence="4">Monomer.</text>
</comment>
<dbReference type="SUPFAM" id="SSF100879">
    <property type="entry name" value="Lesion bypass DNA polymerase (Y-family), little finger domain"/>
    <property type="match status" value="1"/>
</dbReference>
<dbReference type="SUPFAM" id="SSF56672">
    <property type="entry name" value="DNA/RNA polymerases"/>
    <property type="match status" value="1"/>
</dbReference>
<sequence length="380" mass="42922">MVKNESQYIVYRKGYHTLIALENHPIRKIIHIDMDAFFASVEQHDHPELKGKPIAVGGNKERGVVAAASYEARKYGVKSAMPSAIAARQCPHLIFVKPRFERYQEISLQIRNVFQEYTDLIEPLSLDEAYLDVTENKPGLTSATVIAREIKAKIKERTGLTASAGISYCKFLAKTASDVNKPDGLFVILPEEADEYLRKMPIHRFFGIGKATAEKMKTAGIFTGGDLRKKSLADLTLRYGKSGAYYYNISRGIDQRPVKPDRERKSVSAEHTFEHNLMRIAEVKAELDQIAAVTFERYSKHGTHGRTVTIKVKYGDFKQITRSISLEENVTDLEQLSRAVHQLTDQSLIREEGIRLLGVGISNFQKMTEEDSPIQLTLNF</sequence>
<keyword evidence="4 6" id="KW-0548">Nucleotidyltransferase</keyword>
<dbReference type="InterPro" id="IPR043502">
    <property type="entry name" value="DNA/RNA_pol_sf"/>
</dbReference>
<keyword evidence="4" id="KW-0234">DNA repair</keyword>
<comment type="cofactor">
    <cofactor evidence="4">
        <name>Mg(2+)</name>
        <dbReference type="ChEBI" id="CHEBI:18420"/>
    </cofactor>
    <text evidence="4">Binds 2 magnesium ions per subunit.</text>
</comment>